<name>A0A9Q5CHV6_CLOBE</name>
<evidence type="ECO:0000259" key="1">
    <source>
        <dbReference type="PROSITE" id="PS50164"/>
    </source>
</evidence>
<dbReference type="AlphaFoldDB" id="A0A9Q5CHV6"/>
<feature type="domain" description="GIY-YIG" evidence="1">
    <location>
        <begin position="1"/>
        <end position="76"/>
    </location>
</feature>
<gene>
    <name evidence="2" type="ORF">DFH45_004023</name>
</gene>
<proteinExistence type="predicted"/>
<dbReference type="EMBL" id="JABSXK010000001">
    <property type="protein sequence ID" value="NRV11060.1"/>
    <property type="molecule type" value="Genomic_DNA"/>
</dbReference>
<comment type="caution">
    <text evidence="2">The sequence shown here is derived from an EMBL/GenBank/DDBJ whole genome shotgun (WGS) entry which is preliminary data.</text>
</comment>
<dbReference type="RefSeq" id="WP_077307718.1">
    <property type="nucleotide sequence ID" value="NZ_CP016090.1"/>
</dbReference>
<protein>
    <recommendedName>
        <fullName evidence="1">GIY-YIG domain-containing protein</fullName>
    </recommendedName>
</protein>
<accession>A0A9Q5CHV6</accession>
<dbReference type="InterPro" id="IPR000305">
    <property type="entry name" value="GIY-YIG_endonuc"/>
</dbReference>
<dbReference type="Proteomes" id="UP000821656">
    <property type="component" value="Unassembled WGS sequence"/>
</dbReference>
<evidence type="ECO:0000313" key="2">
    <source>
        <dbReference type="EMBL" id="NRV11060.1"/>
    </source>
</evidence>
<organism evidence="2 3">
    <name type="scientific">Clostridium beijerinckii</name>
    <name type="common">Clostridium MP</name>
    <dbReference type="NCBI Taxonomy" id="1520"/>
    <lineage>
        <taxon>Bacteria</taxon>
        <taxon>Bacillati</taxon>
        <taxon>Bacillota</taxon>
        <taxon>Clostridia</taxon>
        <taxon>Eubacteriales</taxon>
        <taxon>Clostridiaceae</taxon>
        <taxon>Clostridium</taxon>
    </lineage>
</organism>
<dbReference type="PROSITE" id="PS50164">
    <property type="entry name" value="GIY_YIG"/>
    <property type="match status" value="1"/>
</dbReference>
<sequence>MSYYVYTIIDPTNDNKPFYVGKGTNKRYESHFKEAVSSSEQTLEENNYEDCYIDDISENELEELKNSYSENSKTNKIKELLNYNYEMNDIVRIIAKDLDEPVAFAIEALLIKTVYGKENLTNLVEGQHSERFRPCNNWERVEGFDYSPREKKSHSRAREEEEKFAKGFDEPLMEIKKAFPHIKFLDEKPKLRDANDLSLMAIFDIGQVKEVIIIKIFTTVSKDVIQLELRADKKHQKEWMLQHFSNLVANPTQLLRINNDGLPEVFLPKQWRYKKRARTVQEAIKRFKILMEIIHAQDLDSLSLESKSILGYVKE</sequence>
<reference evidence="2" key="1">
    <citation type="submission" date="2020-05" db="EMBL/GenBank/DDBJ databases">
        <title>Genomic insights into acetone-butanol-ethanol (ABE) fermentation by sequencing solventogenic clostridia strains.</title>
        <authorList>
            <person name="Brown S."/>
        </authorList>
    </citation>
    <scope>NUCLEOTIDE SEQUENCE</scope>
    <source>
        <strain evidence="2">DJ126</strain>
    </source>
</reference>
<dbReference type="CDD" id="cd10440">
    <property type="entry name" value="GIY-YIG_COG3680"/>
    <property type="match status" value="1"/>
</dbReference>
<evidence type="ECO:0000313" key="3">
    <source>
        <dbReference type="Proteomes" id="UP000821656"/>
    </source>
</evidence>
<dbReference type="Pfam" id="PF22945">
    <property type="entry name" value="LEM-3_GIY-YIG"/>
    <property type="match status" value="1"/>
</dbReference>